<accession>A0A7X6DRX0</accession>
<feature type="domain" description="DUF5615" evidence="1">
    <location>
        <begin position="1"/>
        <end position="110"/>
    </location>
</feature>
<evidence type="ECO:0000259" key="1">
    <source>
        <dbReference type="Pfam" id="PF18480"/>
    </source>
</evidence>
<sequence length="117" mass="13402">MKFKVDENLPIEIAGLLREEGHDARTVSEQHLGGSADSNIASVCQQEERALVTLDTDFADIRLYPPDQFSGIIVLRLERQDKPHLLDIFTHVMQVFSREPVKGHLWIVEEKQIRIRG</sequence>
<dbReference type="Proteomes" id="UP000534783">
    <property type="component" value="Unassembled WGS sequence"/>
</dbReference>
<dbReference type="InterPro" id="IPR041049">
    <property type="entry name" value="DUF5615"/>
</dbReference>
<dbReference type="AlphaFoldDB" id="A0A7X6DRX0"/>
<proteinExistence type="predicted"/>
<evidence type="ECO:0000313" key="2">
    <source>
        <dbReference type="EMBL" id="NKE72271.1"/>
    </source>
</evidence>
<dbReference type="Pfam" id="PF18480">
    <property type="entry name" value="DUF5615"/>
    <property type="match status" value="1"/>
</dbReference>
<dbReference type="EMBL" id="VTOW01000003">
    <property type="protein sequence ID" value="NKE72271.1"/>
    <property type="molecule type" value="Genomic_DNA"/>
</dbReference>
<name>A0A7X6DRX0_9BACT</name>
<dbReference type="RefSeq" id="WP_168061774.1">
    <property type="nucleotide sequence ID" value="NZ_VTOW01000003.1"/>
</dbReference>
<protein>
    <recommendedName>
        <fullName evidence="1">DUF5615 domain-containing protein</fullName>
    </recommendedName>
</protein>
<reference evidence="2 3" key="1">
    <citation type="journal article" date="2020" name="Nature">
        <title>Bacterial chemolithoautotrophy via manganese oxidation.</title>
        <authorList>
            <person name="Yu H."/>
            <person name="Leadbetter J.R."/>
        </authorList>
    </citation>
    <scope>NUCLEOTIDE SEQUENCE [LARGE SCALE GENOMIC DNA]</scope>
    <source>
        <strain evidence="2 3">Mn-1</strain>
    </source>
</reference>
<evidence type="ECO:0000313" key="3">
    <source>
        <dbReference type="Proteomes" id="UP000534783"/>
    </source>
</evidence>
<comment type="caution">
    <text evidence="2">The sequence shown here is derived from an EMBL/GenBank/DDBJ whole genome shotgun (WGS) entry which is preliminary data.</text>
</comment>
<organism evidence="2 3">
    <name type="scientific">Candidatus Manganitrophus noduliformans</name>
    <dbReference type="NCBI Taxonomy" id="2606439"/>
    <lineage>
        <taxon>Bacteria</taxon>
        <taxon>Pseudomonadati</taxon>
        <taxon>Nitrospirota</taxon>
        <taxon>Nitrospiria</taxon>
        <taxon>Candidatus Troglogloeales</taxon>
        <taxon>Candidatus Manganitrophaceae</taxon>
        <taxon>Candidatus Manganitrophus</taxon>
    </lineage>
</organism>
<gene>
    <name evidence="2" type="ORF">MNODULE_16090</name>
</gene>
<keyword evidence="3" id="KW-1185">Reference proteome</keyword>